<dbReference type="EMBL" id="WNWM01000002">
    <property type="protein sequence ID" value="MUI15439.1"/>
    <property type="molecule type" value="Genomic_DNA"/>
</dbReference>
<dbReference type="Pfam" id="PF00135">
    <property type="entry name" value="COesterase"/>
    <property type="match status" value="1"/>
</dbReference>
<evidence type="ECO:0000259" key="4">
    <source>
        <dbReference type="Pfam" id="PF00135"/>
    </source>
</evidence>
<dbReference type="InterPro" id="IPR036610">
    <property type="entry name" value="PEBP-like_sf"/>
</dbReference>
<dbReference type="Gene3D" id="3.90.280.10">
    <property type="entry name" value="PEBP-like"/>
    <property type="match status" value="1"/>
</dbReference>
<comment type="caution">
    <text evidence="5">The sequence shown here is derived from an EMBL/GenBank/DDBJ whole genome shotgun (WGS) entry which is preliminary data.</text>
</comment>
<dbReference type="PRINTS" id="PR00878">
    <property type="entry name" value="CHOLNESTRASE"/>
</dbReference>
<reference evidence="5 6" key="1">
    <citation type="submission" date="2019-11" db="EMBL/GenBank/DDBJ databases">
        <title>Draft Genome Sequences of Six Type Strains of the Genus Massilia.</title>
        <authorList>
            <person name="Miess H."/>
            <person name="Frediansyah A."/>
            <person name="Goeker M."/>
            <person name="Gross H."/>
        </authorList>
    </citation>
    <scope>NUCLEOTIDE SEQUENCE [LARGE SCALE GENOMIC DNA]</scope>
    <source>
        <strain evidence="5 6">DSM 17513</strain>
    </source>
</reference>
<feature type="active site" description="Charge relay system" evidence="3">
    <location>
        <position position="514"/>
    </location>
</feature>
<dbReference type="SUPFAM" id="SSF49777">
    <property type="entry name" value="PEBP-like"/>
    <property type="match status" value="1"/>
</dbReference>
<dbReference type="InterPro" id="IPR000997">
    <property type="entry name" value="Cholinesterase"/>
</dbReference>
<dbReference type="Proteomes" id="UP000431684">
    <property type="component" value="Unassembled WGS sequence"/>
</dbReference>
<organism evidence="5 6">
    <name type="scientific">Pseudoduganella dura</name>
    <dbReference type="NCBI Taxonomy" id="321982"/>
    <lineage>
        <taxon>Bacteria</taxon>
        <taxon>Pseudomonadati</taxon>
        <taxon>Pseudomonadota</taxon>
        <taxon>Betaproteobacteria</taxon>
        <taxon>Burkholderiales</taxon>
        <taxon>Oxalobacteraceae</taxon>
        <taxon>Telluria group</taxon>
        <taxon>Pseudoduganella</taxon>
    </lineage>
</organism>
<dbReference type="InterPro" id="IPR029058">
    <property type="entry name" value="AB_hydrolase_fold"/>
</dbReference>
<comment type="similarity">
    <text evidence="1">Belongs to the type-B carboxylesterase/lipase family.</text>
</comment>
<sequence length="717" mass="75675">MAHGAPDVGHVPELAITVAKASGKPAVTLAVTSPAFKDGDSIPLDHTQYGANRFPGLRWSPGPRGTVSYVVIVQGDPRAGGRTAATSIHFTAINLPADATSLPAGIGVLPAGASYGPNVHGPGQGYAGPHTHTAAPQPYHFQVFALDTRLAANPSTLDAAVAQMQGHVLASGDLVGISSKPAGETYAKAVPTETGLVTGMPGRDPAVMVYRGIPYAAPPVGALRWRPPAPAVAWQGVRKADRFGHACPQPADADAGAAAQGMNEDCLTLNIWSAAESGGEPRPVLVWIYPGGFLTGSGSSALFDGEGLARKGVVVVTFNYRLGVLGFLSTPELSAEGGRESGHRASGNYGLLDDIAVLQWVRRNIAAFGGDPQRVTIAGESAGAGSVGFLAVSPLATGLFRHAVAESHARDPRDPELRYLSVSYRRLKQAEEAGARFVEARGTRDLAALRAMPWQQVIDGSNTVDQGVDTLSTAKPPLFRPVLDGWVLPRTYGETLAAGTQNKVVFVAGSNRDETGAVPDTAFAALRARTGPPRAGSPQVNVTLEAFRQGAHAKFGALANEFLRLYPAGNDDEAALASSEAARDNSRISTWSWGREWAKGSGQPVYTYFWNHAPPGPDAPARGAYHGSEINYVLGNLYATDRPWTDEDRRIADTMSSYWANIVKTGNPNGAGLPRWPAHDAGTPSVMRLGEGWGMMPVATPERTDFWLRFFATQVPW</sequence>
<keyword evidence="6" id="KW-1185">Reference proteome</keyword>
<feature type="active site" description="Charge relay system" evidence="3">
    <location>
        <position position="626"/>
    </location>
</feature>
<dbReference type="InterPro" id="IPR002018">
    <property type="entry name" value="CarbesteraseB"/>
</dbReference>
<protein>
    <submittedName>
        <fullName evidence="5">Carboxylesterase family protein</fullName>
    </submittedName>
</protein>
<dbReference type="PROSITE" id="PS00122">
    <property type="entry name" value="CARBOXYLESTERASE_B_1"/>
    <property type="match status" value="1"/>
</dbReference>
<evidence type="ECO:0000256" key="2">
    <source>
        <dbReference type="ARBA" id="ARBA00022801"/>
    </source>
</evidence>
<dbReference type="CDD" id="cd00865">
    <property type="entry name" value="PEBP_bact_arch"/>
    <property type="match status" value="1"/>
</dbReference>
<dbReference type="InterPro" id="IPR050309">
    <property type="entry name" value="Type-B_Carboxylest/Lipase"/>
</dbReference>
<dbReference type="AlphaFoldDB" id="A0A6I3XGE2"/>
<gene>
    <name evidence="5" type="ORF">GJV26_23715</name>
</gene>
<feature type="active site" description="Acyl-ester intermediate" evidence="3">
    <location>
        <position position="381"/>
    </location>
</feature>
<evidence type="ECO:0000256" key="3">
    <source>
        <dbReference type="PIRSR" id="PIRSR600997-1"/>
    </source>
</evidence>
<dbReference type="PANTHER" id="PTHR11559">
    <property type="entry name" value="CARBOXYLESTERASE"/>
    <property type="match status" value="1"/>
</dbReference>
<evidence type="ECO:0000313" key="5">
    <source>
        <dbReference type="EMBL" id="MUI15439.1"/>
    </source>
</evidence>
<proteinExistence type="inferred from homology"/>
<dbReference type="OrthoDB" id="9775851at2"/>
<dbReference type="Gene3D" id="3.40.50.1820">
    <property type="entry name" value="alpha/beta hydrolase"/>
    <property type="match status" value="1"/>
</dbReference>
<dbReference type="Pfam" id="PF01161">
    <property type="entry name" value="PBP"/>
    <property type="match status" value="1"/>
</dbReference>
<keyword evidence="2" id="KW-0378">Hydrolase</keyword>
<evidence type="ECO:0000313" key="6">
    <source>
        <dbReference type="Proteomes" id="UP000431684"/>
    </source>
</evidence>
<dbReference type="InterPro" id="IPR008914">
    <property type="entry name" value="PEBP"/>
</dbReference>
<dbReference type="SUPFAM" id="SSF53474">
    <property type="entry name" value="alpha/beta-Hydrolases"/>
    <property type="match status" value="1"/>
</dbReference>
<evidence type="ECO:0000256" key="1">
    <source>
        <dbReference type="ARBA" id="ARBA00005964"/>
    </source>
</evidence>
<accession>A0A6I3XGE2</accession>
<dbReference type="GO" id="GO:0004104">
    <property type="term" value="F:cholinesterase activity"/>
    <property type="evidence" value="ECO:0007669"/>
    <property type="project" value="InterPro"/>
</dbReference>
<dbReference type="InterPro" id="IPR005247">
    <property type="entry name" value="YbhB_YbcL/LppC-like"/>
</dbReference>
<dbReference type="InterPro" id="IPR019826">
    <property type="entry name" value="Carboxylesterase_B_AS"/>
</dbReference>
<feature type="domain" description="Carboxylesterase type B" evidence="4">
    <location>
        <begin position="188"/>
        <end position="706"/>
    </location>
</feature>
<name>A0A6I3XGE2_9BURK</name>